<organism evidence="4 5">
    <name type="scientific">Enorma massiliensis</name>
    <dbReference type="NCBI Taxonomy" id="1472761"/>
    <lineage>
        <taxon>Bacteria</taxon>
        <taxon>Bacillati</taxon>
        <taxon>Actinomycetota</taxon>
        <taxon>Coriobacteriia</taxon>
        <taxon>Coriobacteriales</taxon>
        <taxon>Coriobacteriaceae</taxon>
        <taxon>Enorma</taxon>
    </lineage>
</organism>
<dbReference type="RefSeq" id="WP_087186609.1">
    <property type="nucleotide sequence ID" value="NZ_NFHO01000007.1"/>
</dbReference>
<dbReference type="SUPFAM" id="SSF53448">
    <property type="entry name" value="Nucleotide-diphospho-sugar transferases"/>
    <property type="match status" value="1"/>
</dbReference>
<evidence type="ECO:0000313" key="4">
    <source>
        <dbReference type="EMBL" id="OUN42602.1"/>
    </source>
</evidence>
<evidence type="ECO:0000256" key="2">
    <source>
        <dbReference type="ARBA" id="ARBA00022679"/>
    </source>
</evidence>
<dbReference type="Gene3D" id="3.90.550.10">
    <property type="entry name" value="Spore Coat Polysaccharide Biosynthesis Protein SpsA, Chain A"/>
    <property type="match status" value="1"/>
</dbReference>
<evidence type="ECO:0000313" key="5">
    <source>
        <dbReference type="Proteomes" id="UP000196560"/>
    </source>
</evidence>
<dbReference type="EMBL" id="NFHO01000007">
    <property type="protein sequence ID" value="OUN42602.1"/>
    <property type="molecule type" value="Genomic_DNA"/>
</dbReference>
<dbReference type="Pfam" id="PF00535">
    <property type="entry name" value="Glycos_transf_2"/>
    <property type="match status" value="1"/>
</dbReference>
<dbReference type="GO" id="GO:0016757">
    <property type="term" value="F:glycosyltransferase activity"/>
    <property type="evidence" value="ECO:0007669"/>
    <property type="project" value="UniProtKB-KW"/>
</dbReference>
<keyword evidence="2" id="KW-0808">Transferase</keyword>
<dbReference type="AlphaFoldDB" id="A0A1Y3U1B5"/>
<keyword evidence="1" id="KW-0328">Glycosyltransferase</keyword>
<dbReference type="InterPro" id="IPR029044">
    <property type="entry name" value="Nucleotide-diphossugar_trans"/>
</dbReference>
<evidence type="ECO:0000256" key="1">
    <source>
        <dbReference type="ARBA" id="ARBA00022676"/>
    </source>
</evidence>
<dbReference type="CDD" id="cd00761">
    <property type="entry name" value="Glyco_tranf_GTA_type"/>
    <property type="match status" value="1"/>
</dbReference>
<dbReference type="Proteomes" id="UP000196560">
    <property type="component" value="Unassembled WGS sequence"/>
</dbReference>
<comment type="caution">
    <text evidence="4">The sequence shown here is derived from an EMBL/GenBank/DDBJ whole genome shotgun (WGS) entry which is preliminary data.</text>
</comment>
<protein>
    <recommendedName>
        <fullName evidence="3">Glycosyltransferase 2-like domain-containing protein</fullName>
    </recommendedName>
</protein>
<reference evidence="5" key="1">
    <citation type="submission" date="2017-04" db="EMBL/GenBank/DDBJ databases">
        <title>Function of individual gut microbiota members based on whole genome sequencing of pure cultures obtained from chicken caecum.</title>
        <authorList>
            <person name="Medvecky M."/>
            <person name="Cejkova D."/>
            <person name="Polansky O."/>
            <person name="Karasova D."/>
            <person name="Kubasova T."/>
            <person name="Cizek A."/>
            <person name="Rychlik I."/>
        </authorList>
    </citation>
    <scope>NUCLEOTIDE SEQUENCE [LARGE SCALE GENOMIC DNA]</scope>
    <source>
        <strain evidence="5">An70</strain>
    </source>
</reference>
<dbReference type="PANTHER" id="PTHR22916:SF51">
    <property type="entry name" value="GLYCOSYLTRANSFERASE EPSH-RELATED"/>
    <property type="match status" value="1"/>
</dbReference>
<evidence type="ECO:0000259" key="3">
    <source>
        <dbReference type="Pfam" id="PF00535"/>
    </source>
</evidence>
<dbReference type="InterPro" id="IPR001173">
    <property type="entry name" value="Glyco_trans_2-like"/>
</dbReference>
<name>A0A1Y3U1B5_9ACTN</name>
<keyword evidence="5" id="KW-1185">Reference proteome</keyword>
<feature type="domain" description="Glycosyltransferase 2-like" evidence="3">
    <location>
        <begin position="5"/>
        <end position="120"/>
    </location>
</feature>
<gene>
    <name evidence="4" type="ORF">B5G21_07160</name>
</gene>
<accession>A0A1Y3U1B5</accession>
<dbReference type="PANTHER" id="PTHR22916">
    <property type="entry name" value="GLYCOSYLTRANSFERASE"/>
    <property type="match status" value="1"/>
</dbReference>
<sequence>MSTVSVIVPNYNETDNLRSCLDSLLAQCYEGLEIVLVDDGSNEPSREICRDYSKNHPSIRLIETDNCGVSHARNIGIGAACGEYITFVDSDDMVKREHVRDLLMAITDSNADVAVCMFDYLAPRSGPESGTGLLDSANTIKVVNKSIAAELFAKTYGWFCWGKLYRRSLLVSSGIEFNEDVTVCEDLLFNLEVLGACNKVVLLDSAGYLYRQKGKSATNDLHNARWFDALDAYETAFHLASGNTELRSALSFNCELMLCEAKFRLKYLDYRERKTAEEKISHLIESLPSDPRYNVRQRAKLIASHIFPNLVMKIRRRGIQHD</sequence>
<proteinExistence type="predicted"/>